<evidence type="ECO:0000256" key="5">
    <source>
        <dbReference type="ARBA" id="ARBA00022553"/>
    </source>
</evidence>
<evidence type="ECO:0000256" key="2">
    <source>
        <dbReference type="ARBA" id="ARBA00005775"/>
    </source>
</evidence>
<evidence type="ECO:0000256" key="1">
    <source>
        <dbReference type="ARBA" id="ARBA00004496"/>
    </source>
</evidence>
<keyword evidence="4" id="KW-0396">Initiation factor</keyword>
<dbReference type="InterPro" id="IPR022745">
    <property type="entry name" value="eIF4G1_eIF4E-bd"/>
</dbReference>
<dbReference type="Pfam" id="PF02854">
    <property type="entry name" value="MIF4G"/>
    <property type="match status" value="1"/>
</dbReference>
<feature type="compositionally biased region" description="Low complexity" evidence="8">
    <location>
        <begin position="1"/>
        <end position="31"/>
    </location>
</feature>
<evidence type="ECO:0007829" key="13">
    <source>
        <dbReference type="PDB" id="6FC0"/>
    </source>
</evidence>
<evidence type="ECO:0000256" key="3">
    <source>
        <dbReference type="ARBA" id="ARBA00022490"/>
    </source>
</evidence>
<sequence>MTSTASTTNQNPATTTNAPAASYASAAGANTKPTSPLIATGSQTPVVVGSTSTSQNASQQQPLNGGGTTTVTVTPAVPSAAPPVARGSSIVNGGSNHGHTSSVTISAPASHIANGGPVGNHKNIQFGFPSPQGTPHMAGAVPIPITGSGNHRIPSPAHSPSPIPQVPQQSGGQRAPNMSQVPPPTFGSFPGDNDRHLRQHPGANQAPHLRHDSPASGHGDGVSHGGHGRGGYQGQGRGRGGFNTSQFNAPPMGGYAQSRNFSGANAGRGGMYHPQGRGGMQQYPSSPQPPRASPAGTPTMAHGTPVIPPATIPTPHAQPFYPPLYSQVKSPFHFNNQSTLQQFTKSKPGRRDSEKVAHRLRVPTAPLPKHTGMDQPLAPRSRRSSKRWDPAGENHRDFHSGMQMPEYSDGPIPTYGFKAGRPVPVLAPHMMGTTIDLSPESGTFEKLLTSNKMQVPNPYAIGPMDGYRMNYPAYGPPQPMNPYLGQPPQFPPAGPQPFVAPYASAQPAAPPMSRNASQVSGQPATTPQAQPPVIASSTPLQRSTQPAQPAIVSSTSNFSRPPKKSAAVVIKNPDGSVLDFSQVKGQTQAKTPPVVSSTPTPPPKASTPSHARTESVTTSGKTAEQVRNEFKNAVQTKVESSEAKAKEEEAAKAAAEKAAAEKAAAEEAAAEEAAKKAAEEQAKAQAEAKAQEEAEAKAKAEAEAKAKAEAEARAREEAEAKAKAEAEAKAQAEAEAKAQAEAEARAKAEAEAEARAKEEAEAKAREEAESKAKAEAEVKAKAEDDEKTEARKPAGALKDPNEMTEEELERMIREMEEEDARREREQEEISARKKKEAEEAKRREEEEKAKKAAEMDRKLREMEREMERLEEEKERRRKEAEAKGEVVSVRELLGKTKNAEESKVSSEKDKGAAEKASSSIPDEPEKASTSKPGARKPAALNLAPLKTASVEAPQPSAALQSLRSARFLPGIVQDIYPPGIKSPNPALNEAVQKKGRIFKYDVQFLLQFQNVFTEKPSPDFDQQVKALIGDSDSSRSGSARTPGGAGRQGSRGPSSAFPPGGAMGQFGAKTLPPGTTSEQRFAMSQGSLPRPGMGTMGGAFNRPSAFPGNLSRTPSSGPGGLPSPRTGSRRGGSRAKVSEAQAAKTMPLTQGQEIKPITISATGWKPMSIGNKTVQNPTAVINAGGHLDPEMVQRKVKAALNKMTPENFDRISEQILTIASQSKDESDGRTLRQVIQLTFEKACDEAHWASMYAKFCKRMLDSMSPEIRDENLLDKNGNVVCGGALFRKYLLNRCQEEFERGWKVDLPKNGKGEVDLMSDEYYAAAAAKRKGLGLVQFIGELYKLTMLTERIMHECVRKLLEFQDMPDEAEIESLCKLLRTIGGNLDAHERGKQLMDAYFTRINAIIELPGLPSRLKFMLMDIVDLRKANWVSKDANKGPKTLEEVRAEHMQAEAQAAQKAAETARNASRSGPGGRPAGGRSDSRNTSYSNTATNVGMDDLRRLKGSSSRTGSNNPSFGPTSMFNSRSNSGRRMGGPGGAFGRAGEDSGTSSRTGTPPVSNRESVAHANAFGLLADTGDHPASPPSTHASPALSKATLDTVAAGDVKKE</sequence>
<feature type="compositionally biased region" description="Low complexity" evidence="8">
    <location>
        <begin position="1029"/>
        <end position="1040"/>
    </location>
</feature>
<dbReference type="InterPro" id="IPR003890">
    <property type="entry name" value="MIF4G-like_typ-3"/>
</dbReference>
<evidence type="ECO:0000256" key="4">
    <source>
        <dbReference type="ARBA" id="ARBA00022540"/>
    </source>
</evidence>
<evidence type="ECO:0000313" key="11">
    <source>
        <dbReference type="Proteomes" id="UP000008066"/>
    </source>
</evidence>
<dbReference type="PDB" id="6FC0">
    <property type="method" value="X-ray"/>
    <property type="resolution" value="1.29 A"/>
    <property type="chains" value="B=954-1030"/>
</dbReference>
<comment type="similarity">
    <text evidence="2">Belongs to the eukaryotic initiation factor 4G family.</text>
</comment>
<evidence type="ECO:0007829" key="12">
    <source>
        <dbReference type="PDB" id="6FBZ"/>
    </source>
</evidence>
<dbReference type="GeneID" id="18261193"/>
<reference evidence="12 13" key="2">
    <citation type="journal article" date="2018" name="Nucleic Acids Res.">
        <title>Structural motifs in eIF4G and 4E-BPs modulate their binding to eIF4E to regulate translation initiation in yeast.</title>
        <authorList>
            <person name="Gruner S."/>
            <person name="Weber R."/>
            <person name="Peter D."/>
            <person name="Chung M.Y."/>
            <person name="Igreja C."/>
            <person name="Valkov E."/>
            <person name="Izaurralde E."/>
        </authorList>
    </citation>
    <scope>X-RAY CRYSTALLOGRAPHY (1.29 ANGSTROMS) OF 954-1030</scope>
</reference>
<dbReference type="SMART" id="SM00543">
    <property type="entry name" value="MIF4G"/>
    <property type="match status" value="1"/>
</dbReference>
<feature type="compositionally biased region" description="Low complexity" evidence="8">
    <location>
        <begin position="50"/>
        <end position="61"/>
    </location>
</feature>
<dbReference type="HOGENOM" id="CLU_003998_0_0_1"/>
<feature type="compositionally biased region" description="Low complexity" evidence="8">
    <location>
        <begin position="496"/>
        <end position="507"/>
    </location>
</feature>
<feature type="compositionally biased region" description="Basic and acidic residues" evidence="8">
    <location>
        <begin position="386"/>
        <end position="399"/>
    </location>
</feature>
<feature type="region of interest" description="Disordered" evidence="8">
    <location>
        <begin position="1028"/>
        <end position="1147"/>
    </location>
</feature>
<dbReference type="SMR" id="G0SFP0"/>
<keyword evidence="5" id="KW-0597">Phosphoprotein</keyword>
<dbReference type="FunFam" id="1.25.40.180:FF:000020">
    <property type="entry name" value="Eukaryotic translation initiation factor subunit"/>
    <property type="match status" value="1"/>
</dbReference>
<keyword evidence="6" id="KW-0694">RNA-binding</keyword>
<dbReference type="Proteomes" id="UP000008066">
    <property type="component" value="Unassembled WGS sequence"/>
</dbReference>
<evidence type="ECO:0000256" key="8">
    <source>
        <dbReference type="SAM" id="MobiDB-lite"/>
    </source>
</evidence>
<dbReference type="STRING" id="759272.G0SFP0"/>
<dbReference type="PANTHER" id="PTHR23253">
    <property type="entry name" value="EUKARYOTIC TRANSLATION INITIATION FACTOR 4 GAMMA"/>
    <property type="match status" value="1"/>
</dbReference>
<dbReference type="Gene3D" id="1.25.40.180">
    <property type="match status" value="1"/>
</dbReference>
<feature type="compositionally biased region" description="Low complexity" evidence="8">
    <location>
        <begin position="69"/>
        <end position="89"/>
    </location>
</feature>
<dbReference type="GO" id="GO:0016281">
    <property type="term" value="C:eukaryotic translation initiation factor 4F complex"/>
    <property type="evidence" value="ECO:0007669"/>
    <property type="project" value="TreeGrafter"/>
</dbReference>
<feature type="compositionally biased region" description="Basic and acidic residues" evidence="8">
    <location>
        <begin position="892"/>
        <end position="913"/>
    </location>
</feature>
<feature type="compositionally biased region" description="Polar residues" evidence="8">
    <location>
        <begin position="1485"/>
        <end position="1494"/>
    </location>
</feature>
<feature type="region of interest" description="Disordered" evidence="8">
    <location>
        <begin position="365"/>
        <end position="404"/>
    </location>
</feature>
<accession>G0SFP0</accession>
<dbReference type="KEGG" id="cthr:CTHT_0071550"/>
<feature type="compositionally biased region" description="Low complexity" evidence="8">
    <location>
        <begin position="522"/>
        <end position="532"/>
    </location>
</feature>
<dbReference type="PDBsum" id="6FBZ"/>
<evidence type="ECO:0000256" key="6">
    <source>
        <dbReference type="ARBA" id="ARBA00022884"/>
    </source>
</evidence>
<feature type="compositionally biased region" description="Basic and acidic residues" evidence="8">
    <location>
        <begin position="809"/>
        <end position="884"/>
    </location>
</feature>
<dbReference type="PDBsum" id="6FC0"/>
<dbReference type="Gene3D" id="1.20.970.30">
    <property type="entry name" value="eIF4G, eIF4E-binding domain"/>
    <property type="match status" value="1"/>
</dbReference>
<name>G0SFP0_CHATD</name>
<dbReference type="PANTHER" id="PTHR23253:SF9">
    <property type="entry name" value="EUKARYOTIC TRANSLATION INITIATION FACTOR 4 GAMMA 2"/>
    <property type="match status" value="1"/>
</dbReference>
<feature type="compositionally biased region" description="Polar residues" evidence="8">
    <location>
        <begin position="1073"/>
        <end position="1087"/>
    </location>
</feature>
<dbReference type="eggNOG" id="KOG0401">
    <property type="taxonomic scope" value="Eukaryota"/>
</dbReference>
<evidence type="ECO:0000313" key="10">
    <source>
        <dbReference type="EMBL" id="EGS17805.1"/>
    </source>
</evidence>
<feature type="compositionally biased region" description="Polar residues" evidence="8">
    <location>
        <begin position="1505"/>
        <end position="1519"/>
    </location>
</feature>
<feature type="compositionally biased region" description="Basic and acidic residues" evidence="8">
    <location>
        <begin position="672"/>
        <end position="682"/>
    </location>
</feature>
<feature type="domain" description="MIF4G" evidence="9">
    <location>
        <begin position="1193"/>
        <end position="1429"/>
    </location>
</feature>
<dbReference type="InterPro" id="IPR036211">
    <property type="entry name" value="eIF4G_eIF4E-bd_sf"/>
</dbReference>
<dbReference type="OrthoDB" id="514777at2759"/>
<feature type="compositionally biased region" description="Low complexity" evidence="8">
    <location>
        <begin position="589"/>
        <end position="598"/>
    </location>
</feature>
<dbReference type="GO" id="GO:0003729">
    <property type="term" value="F:mRNA binding"/>
    <property type="evidence" value="ECO:0007669"/>
    <property type="project" value="TreeGrafter"/>
</dbReference>
<dbReference type="SUPFAM" id="SSF101489">
    <property type="entry name" value="Eukaryotic initiation factor 4f subunit eIF4g, eIF4e-binding domain"/>
    <property type="match status" value="1"/>
</dbReference>
<dbReference type="InterPro" id="IPR016024">
    <property type="entry name" value="ARM-type_fold"/>
</dbReference>
<feature type="compositionally biased region" description="Low complexity" evidence="8">
    <location>
        <begin position="1110"/>
        <end position="1126"/>
    </location>
</feature>
<feature type="compositionally biased region" description="Polar residues" evidence="8">
    <location>
        <begin position="1547"/>
        <end position="1562"/>
    </location>
</feature>
<evidence type="ECO:0000259" key="9">
    <source>
        <dbReference type="SMART" id="SM00543"/>
    </source>
</evidence>
<dbReference type="GO" id="GO:0010494">
    <property type="term" value="C:cytoplasmic stress granule"/>
    <property type="evidence" value="ECO:0007669"/>
    <property type="project" value="UniProtKB-ARBA"/>
</dbReference>
<reference evidence="10 11" key="1">
    <citation type="journal article" date="2011" name="Cell">
        <title>Insight into structure and assembly of the nuclear pore complex by utilizing the genome of a eukaryotic thermophile.</title>
        <authorList>
            <person name="Amlacher S."/>
            <person name="Sarges P."/>
            <person name="Flemming D."/>
            <person name="van Noort V."/>
            <person name="Kunze R."/>
            <person name="Devos D.P."/>
            <person name="Arumugam M."/>
            <person name="Bork P."/>
            <person name="Hurt E."/>
        </authorList>
    </citation>
    <scope>NUCLEOTIDE SEQUENCE [LARGE SCALE GENOMIC DNA]</scope>
    <source>
        <strain evidence="11">DSM 1495 / CBS 144.50 / IMI 039719</strain>
    </source>
</reference>
<dbReference type="PDB" id="6FBZ">
    <property type="method" value="X-ray"/>
    <property type="resolution" value="1.50 A"/>
    <property type="chains" value="B=954-1030"/>
</dbReference>
<comment type="subcellular location">
    <subcellularLocation>
        <location evidence="1">Cytoplasm</location>
    </subcellularLocation>
</comment>
<protein>
    <recommendedName>
        <fullName evidence="9">MIF4G domain-containing protein</fullName>
    </recommendedName>
</protein>
<dbReference type="Pfam" id="PF12152">
    <property type="entry name" value="eIF_4G1"/>
    <property type="match status" value="1"/>
</dbReference>
<proteinExistence type="evidence at protein level"/>
<dbReference type="SUPFAM" id="SSF48371">
    <property type="entry name" value="ARM repeat"/>
    <property type="match status" value="1"/>
</dbReference>
<feature type="compositionally biased region" description="Polar residues" evidence="8">
    <location>
        <begin position="535"/>
        <end position="559"/>
    </location>
</feature>
<dbReference type="RefSeq" id="XP_006697423.1">
    <property type="nucleotide sequence ID" value="XM_006697360.1"/>
</dbReference>
<feature type="region of interest" description="Disordered" evidence="8">
    <location>
        <begin position="480"/>
        <end position="567"/>
    </location>
</feature>
<feature type="compositionally biased region" description="Polar residues" evidence="8">
    <location>
        <begin position="90"/>
        <end position="103"/>
    </location>
</feature>
<feature type="compositionally biased region" description="Gly residues" evidence="8">
    <location>
        <begin position="218"/>
        <end position="241"/>
    </location>
</feature>
<dbReference type="OMA" id="PAHMANF"/>
<organism evidence="11">
    <name type="scientific">Chaetomium thermophilum (strain DSM 1495 / CBS 144.50 / IMI 039719)</name>
    <name type="common">Thermochaetoides thermophila</name>
    <dbReference type="NCBI Taxonomy" id="759272"/>
    <lineage>
        <taxon>Eukaryota</taxon>
        <taxon>Fungi</taxon>
        <taxon>Dikarya</taxon>
        <taxon>Ascomycota</taxon>
        <taxon>Pezizomycotina</taxon>
        <taxon>Sordariomycetes</taxon>
        <taxon>Sordariomycetidae</taxon>
        <taxon>Sordariales</taxon>
        <taxon>Chaetomiaceae</taxon>
        <taxon>Thermochaetoides</taxon>
    </lineage>
</organism>
<feature type="compositionally biased region" description="Low complexity" evidence="8">
    <location>
        <begin position="1452"/>
        <end position="1470"/>
    </location>
</feature>
<feature type="compositionally biased region" description="Low complexity" evidence="8">
    <location>
        <begin position="1584"/>
        <end position="1593"/>
    </location>
</feature>
<keyword evidence="7" id="KW-0648">Protein biosynthesis</keyword>
<keyword evidence="3" id="KW-0963">Cytoplasm</keyword>
<feature type="region of interest" description="Disordered" evidence="8">
    <location>
        <begin position="1450"/>
        <end position="1608"/>
    </location>
</feature>
<feature type="compositionally biased region" description="Basic and acidic residues" evidence="8">
    <location>
        <begin position="639"/>
        <end position="665"/>
    </location>
</feature>
<feature type="region of interest" description="Disordered" evidence="8">
    <location>
        <begin position="1"/>
        <end position="103"/>
    </location>
</feature>
<feature type="region of interest" description="Disordered" evidence="8">
    <location>
        <begin position="582"/>
        <end position="957"/>
    </location>
</feature>
<feature type="compositionally biased region" description="Gly residues" evidence="8">
    <location>
        <begin position="1532"/>
        <end position="1541"/>
    </location>
</feature>
<dbReference type="FunFam" id="1.20.970.30:FF:000001">
    <property type="entry name" value="Eukaryotic translation initiation factor subunit eIF-4F, putative"/>
    <property type="match status" value="1"/>
</dbReference>
<feature type="region of interest" description="Disordered" evidence="8">
    <location>
        <begin position="144"/>
        <end position="298"/>
    </location>
</feature>
<keyword evidence="11" id="KW-1185">Reference proteome</keyword>
<gene>
    <name evidence="10" type="ORF">CTHT_0071550</name>
</gene>
<feature type="compositionally biased region" description="Low complexity" evidence="8">
    <location>
        <begin position="1521"/>
        <end position="1531"/>
    </location>
</feature>
<feature type="compositionally biased region" description="Basic and acidic residues" evidence="8">
    <location>
        <begin position="689"/>
        <end position="792"/>
    </location>
</feature>
<keyword evidence="12 13" id="KW-0002">3D-structure</keyword>
<evidence type="ECO:0000256" key="7">
    <source>
        <dbReference type="ARBA" id="ARBA00022917"/>
    </source>
</evidence>
<dbReference type="GO" id="GO:0003743">
    <property type="term" value="F:translation initiation factor activity"/>
    <property type="evidence" value="ECO:0007669"/>
    <property type="project" value="UniProtKB-KW"/>
</dbReference>
<dbReference type="EMBL" id="GL988047">
    <property type="protein sequence ID" value="EGS17805.1"/>
    <property type="molecule type" value="Genomic_DNA"/>
</dbReference>